<evidence type="ECO:0000259" key="9">
    <source>
        <dbReference type="PROSITE" id="PS50002"/>
    </source>
</evidence>
<gene>
    <name evidence="11" type="primary">Piso0_001870</name>
    <name evidence="11" type="ORF">GNLVRS01_PISO0F15867g</name>
</gene>
<evidence type="ECO:0000259" key="10">
    <source>
        <dbReference type="PROSITE" id="PS51741"/>
    </source>
</evidence>
<evidence type="ECO:0000256" key="4">
    <source>
        <dbReference type="ARBA" id="ARBA00022553"/>
    </source>
</evidence>
<keyword evidence="12" id="KW-1185">Reference proteome</keyword>
<feature type="region of interest" description="Disordered" evidence="8">
    <location>
        <begin position="345"/>
        <end position="447"/>
    </location>
</feature>
<feature type="compositionally biased region" description="Basic and acidic residues" evidence="8">
    <location>
        <begin position="438"/>
        <end position="447"/>
    </location>
</feature>
<evidence type="ECO:0000256" key="2">
    <source>
        <dbReference type="ARBA" id="ARBA00022443"/>
    </source>
</evidence>
<feature type="region of interest" description="Disordered" evidence="8">
    <location>
        <begin position="601"/>
        <end position="633"/>
    </location>
</feature>
<dbReference type="Proteomes" id="UP000005222">
    <property type="component" value="Chromosome F"/>
</dbReference>
<dbReference type="GO" id="GO:0009898">
    <property type="term" value="C:cytoplasmic side of plasma membrane"/>
    <property type="evidence" value="ECO:0007669"/>
    <property type="project" value="TreeGrafter"/>
</dbReference>
<feature type="compositionally biased region" description="Basic and acidic residues" evidence="8">
    <location>
        <begin position="345"/>
        <end position="363"/>
    </location>
</feature>
<dbReference type="GO" id="GO:0030036">
    <property type="term" value="P:actin cytoskeleton organization"/>
    <property type="evidence" value="ECO:0007669"/>
    <property type="project" value="UniProtKB-ARBA"/>
</dbReference>
<dbReference type="OMA" id="RFAKSWN"/>
<dbReference type="SUPFAM" id="SSF50044">
    <property type="entry name" value="SH3-domain"/>
    <property type="match status" value="1"/>
</dbReference>
<dbReference type="GO" id="GO:0120104">
    <property type="term" value="C:mitotic actomyosin contractile ring, proximal layer"/>
    <property type="evidence" value="ECO:0007669"/>
    <property type="project" value="TreeGrafter"/>
</dbReference>
<name>G8YLY8_PICSO</name>
<dbReference type="Gene3D" id="1.20.1270.60">
    <property type="entry name" value="Arfaptin homology (AH) domain/BAR domain"/>
    <property type="match status" value="1"/>
</dbReference>
<dbReference type="PANTHER" id="PTHR23065:SF7">
    <property type="entry name" value="NOSTRIN, ISOFORM H"/>
    <property type="match status" value="1"/>
</dbReference>
<evidence type="ECO:0000313" key="11">
    <source>
        <dbReference type="EMBL" id="CCE89072.1"/>
    </source>
</evidence>
<feature type="region of interest" description="Disordered" evidence="8">
    <location>
        <begin position="460"/>
        <end position="482"/>
    </location>
</feature>
<keyword evidence="2 6" id="KW-0728">SH3 domain</keyword>
<comment type="subcellular location">
    <subcellularLocation>
        <location evidence="1">Cytoplasm</location>
        <location evidence="1">Cytoskeleton</location>
    </subcellularLocation>
</comment>
<feature type="compositionally biased region" description="Basic and acidic residues" evidence="8">
    <location>
        <begin position="460"/>
        <end position="475"/>
    </location>
</feature>
<evidence type="ECO:0000256" key="3">
    <source>
        <dbReference type="ARBA" id="ARBA00022490"/>
    </source>
</evidence>
<dbReference type="Gene3D" id="2.30.30.40">
    <property type="entry name" value="SH3 Domains"/>
    <property type="match status" value="1"/>
</dbReference>
<dbReference type="STRING" id="559304.G8YLY8"/>
<dbReference type="Pfam" id="PF00611">
    <property type="entry name" value="FCH"/>
    <property type="match status" value="1"/>
</dbReference>
<keyword evidence="5" id="KW-0206">Cytoskeleton</keyword>
<evidence type="ECO:0000256" key="8">
    <source>
        <dbReference type="SAM" id="MobiDB-lite"/>
    </source>
</evidence>
<dbReference type="OrthoDB" id="27823at2759"/>
<dbReference type="InterPro" id="IPR027267">
    <property type="entry name" value="AH/BAR_dom_sf"/>
</dbReference>
<dbReference type="InterPro" id="IPR001060">
    <property type="entry name" value="FCH_dom"/>
</dbReference>
<feature type="compositionally biased region" description="Basic and acidic residues" evidence="8">
    <location>
        <begin position="386"/>
        <end position="403"/>
    </location>
</feature>
<feature type="compositionally biased region" description="Polar residues" evidence="8">
    <location>
        <begin position="367"/>
        <end position="381"/>
    </location>
</feature>
<dbReference type="HOGENOM" id="CLU_380874_0_0_1"/>
<dbReference type="GO" id="GO:0005543">
    <property type="term" value="F:phospholipid binding"/>
    <property type="evidence" value="ECO:0007669"/>
    <property type="project" value="TreeGrafter"/>
</dbReference>
<evidence type="ECO:0000256" key="1">
    <source>
        <dbReference type="ARBA" id="ARBA00004245"/>
    </source>
</evidence>
<organism evidence="11 12">
    <name type="scientific">Pichia sorbitophila (strain ATCC MYA-4447 / BCRC 22081 / CBS 7064 / NBRC 10061 / NRRL Y-12695)</name>
    <name type="common">Hybrid yeast</name>
    <dbReference type="NCBI Taxonomy" id="559304"/>
    <lineage>
        <taxon>Eukaryota</taxon>
        <taxon>Fungi</taxon>
        <taxon>Dikarya</taxon>
        <taxon>Ascomycota</taxon>
        <taxon>Saccharomycotina</taxon>
        <taxon>Pichiomycetes</taxon>
        <taxon>Debaryomycetaceae</taxon>
        <taxon>Millerozyma</taxon>
    </lineage>
</organism>
<dbReference type="InterPro" id="IPR031160">
    <property type="entry name" value="F_BAR_dom"/>
</dbReference>
<dbReference type="FunCoup" id="G8YLY8">
    <property type="interactions" value="110"/>
</dbReference>
<dbReference type="InterPro" id="IPR001452">
    <property type="entry name" value="SH3_domain"/>
</dbReference>
<accession>G8YLY8</accession>
<dbReference type="InterPro" id="IPR036028">
    <property type="entry name" value="SH3-like_dom_sf"/>
</dbReference>
<feature type="domain" description="F-BAR" evidence="10">
    <location>
        <begin position="9"/>
        <end position="265"/>
    </location>
</feature>
<dbReference type="InParanoid" id="G8YLY8"/>
<reference evidence="11 12" key="1">
    <citation type="journal article" date="2012" name="G3 (Bethesda)">
        <title>Pichia sorbitophila, an interspecies yeast hybrid reveals early steps of genome resolution following polyploidization.</title>
        <authorList>
            <person name="Leh Louis V."/>
            <person name="Despons L."/>
            <person name="Friedrich A."/>
            <person name="Martin T."/>
            <person name="Durrens P."/>
            <person name="Casaregola S."/>
            <person name="Neuveglise C."/>
            <person name="Fairhead C."/>
            <person name="Marck C."/>
            <person name="Cruz J.A."/>
            <person name="Straub M.L."/>
            <person name="Kugler V."/>
            <person name="Sacerdot C."/>
            <person name="Uzunov Z."/>
            <person name="Thierry A."/>
            <person name="Weiss S."/>
            <person name="Bleykasten C."/>
            <person name="De Montigny J."/>
            <person name="Jacques N."/>
            <person name="Jung P."/>
            <person name="Lemaire M."/>
            <person name="Mallet S."/>
            <person name="Morel G."/>
            <person name="Richard G.F."/>
            <person name="Sarkar A."/>
            <person name="Savel G."/>
            <person name="Schacherer J."/>
            <person name="Seret M.L."/>
            <person name="Talla E."/>
            <person name="Samson G."/>
            <person name="Jubin C."/>
            <person name="Poulain J."/>
            <person name="Vacherie B."/>
            <person name="Barbe V."/>
            <person name="Pelletier E."/>
            <person name="Sherman D.J."/>
            <person name="Westhof E."/>
            <person name="Weissenbach J."/>
            <person name="Baret P.V."/>
            <person name="Wincker P."/>
            <person name="Gaillardin C."/>
            <person name="Dujon B."/>
            <person name="Souciet J.L."/>
        </authorList>
    </citation>
    <scope>NUCLEOTIDE SEQUENCE [LARGE SCALE GENOMIC DNA]</scope>
    <source>
        <strain evidence="12">ATCC MYA-4447 / BCRC 22081 / CBS 7064 / NBRC 10061 / NRRL Y-12695</strain>
    </source>
</reference>
<dbReference type="EMBL" id="FO082054">
    <property type="protein sequence ID" value="CCE89072.1"/>
    <property type="molecule type" value="Genomic_DNA"/>
</dbReference>
<dbReference type="PANTHER" id="PTHR23065">
    <property type="entry name" value="PROLINE-SERINE-THREONINE PHOSPHATASE INTERACTING PROTEIN 1"/>
    <property type="match status" value="1"/>
</dbReference>
<keyword evidence="4" id="KW-0597">Phosphoprotein</keyword>
<evidence type="ECO:0000313" key="12">
    <source>
        <dbReference type="Proteomes" id="UP000005222"/>
    </source>
</evidence>
<dbReference type="eggNOG" id="KOG2398">
    <property type="taxonomic scope" value="Eukaryota"/>
</dbReference>
<dbReference type="SMART" id="SM00326">
    <property type="entry name" value="SH3"/>
    <property type="match status" value="1"/>
</dbReference>
<keyword evidence="7" id="KW-0175">Coiled coil</keyword>
<feature type="compositionally biased region" description="Low complexity" evidence="8">
    <location>
        <begin position="410"/>
        <end position="437"/>
    </location>
</feature>
<evidence type="ECO:0000256" key="5">
    <source>
        <dbReference type="ARBA" id="ARBA00023212"/>
    </source>
</evidence>
<dbReference type="Pfam" id="PF00018">
    <property type="entry name" value="SH3_1"/>
    <property type="match status" value="1"/>
</dbReference>
<sequence length="727" mass="83103">MIQKSAAGEEVVFVNCFWGDTQEGFRRVQERIQHGLNTLQELLDYYQERIRIEKEYSKRLEKLNSRVSLGSSETSSLKVSFDKLTQENKQMVKYTNKFVTSVSDVNYTKLTHFLAQYTKRSSKIEGHMSKVMSKMKESQKTLDTYKSKYQETCSQIKSLNLLIQTTWGKELEKNEAKLAKLDKSLSKTEKNYRLALADYSRIRDSFVRDWPIALQDLYALEVERIQICKINCFTFCNHIATLCVDNDHSADLARTVFAQVQPIQDLQEFGAAFGTGNKIYEPPEFIDFMSGHYENENPPKYKLADFENPDVSPFLSKSYSEYSQDIGKSSSQGEQIHEDNAFENAYEKKLPPIKEPLTKKEPPADLQKTTSPSQKINSKNYLSLEKYQDEHSDYSNNADDRNDVFSVRDSNTPFTNSNTSSNYSNPTNYTSNSLNSSGERHWNSPRRRESQILQVQEQINKKSKELPISPKKKDTSINTNANKSNIPLTRDFSIDFIAKALEDLNAGGDGDINRYRRSVRSAKDGEQYAKTAPTTPLKSDILLSDTGISDRNGPSSRSKHELILFSSPHKSNYGTDLKGSPKKAPSATSRHSMFDMGQLISEGSLGTEPVRRKEELESPQTVRHQRTKSLSKSPTKSYLNLRDLVRDPHTDVTEVGRKRFLSKAKALYTYKPRQDGELYFKKGWLMYVIHKQEDDWYICELAGNAADARGMIGLVPGNYVYEDNNLF</sequence>
<dbReference type="PROSITE" id="PS51741">
    <property type="entry name" value="F_BAR"/>
    <property type="match status" value="1"/>
</dbReference>
<dbReference type="SMART" id="SM00055">
    <property type="entry name" value="FCH"/>
    <property type="match status" value="1"/>
</dbReference>
<feature type="region of interest" description="Disordered" evidence="8">
    <location>
        <begin position="568"/>
        <end position="589"/>
    </location>
</feature>
<evidence type="ECO:0000256" key="7">
    <source>
        <dbReference type="PROSITE-ProRule" id="PRU01077"/>
    </source>
</evidence>
<proteinExistence type="predicted"/>
<dbReference type="AlphaFoldDB" id="G8YLY8"/>
<dbReference type="PROSITE" id="PS50002">
    <property type="entry name" value="SH3"/>
    <property type="match status" value="1"/>
</dbReference>
<evidence type="ECO:0000256" key="6">
    <source>
        <dbReference type="PROSITE-ProRule" id="PRU00192"/>
    </source>
</evidence>
<protein>
    <submittedName>
        <fullName evidence="11">Piso0_001870 protein</fullName>
    </submittedName>
</protein>
<dbReference type="SUPFAM" id="SSF103657">
    <property type="entry name" value="BAR/IMD domain-like"/>
    <property type="match status" value="1"/>
</dbReference>
<keyword evidence="3" id="KW-0963">Cytoplasm</keyword>
<feature type="domain" description="SH3" evidence="9">
    <location>
        <begin position="659"/>
        <end position="725"/>
    </location>
</feature>